<proteinExistence type="predicted"/>
<keyword evidence="1" id="KW-0732">Signal</keyword>
<evidence type="ECO:0000256" key="1">
    <source>
        <dbReference type="SAM" id="SignalP"/>
    </source>
</evidence>
<organism evidence="2">
    <name type="scientific">Rhipicephalus appendiculatus</name>
    <name type="common">Brown ear tick</name>
    <dbReference type="NCBI Taxonomy" id="34631"/>
    <lineage>
        <taxon>Eukaryota</taxon>
        <taxon>Metazoa</taxon>
        <taxon>Ecdysozoa</taxon>
        <taxon>Arthropoda</taxon>
        <taxon>Chelicerata</taxon>
        <taxon>Arachnida</taxon>
        <taxon>Acari</taxon>
        <taxon>Parasitiformes</taxon>
        <taxon>Ixodida</taxon>
        <taxon>Ixodoidea</taxon>
        <taxon>Ixodidae</taxon>
        <taxon>Rhipicephalinae</taxon>
        <taxon>Rhipicephalus</taxon>
        <taxon>Rhipicephalus</taxon>
    </lineage>
</organism>
<evidence type="ECO:0008006" key="3">
    <source>
        <dbReference type="Google" id="ProtNLM"/>
    </source>
</evidence>
<name>A0A131YQW9_RHIAP</name>
<protein>
    <recommendedName>
        <fullName evidence="3">Lipocalin</fullName>
    </recommendedName>
</protein>
<sequence length="81" mass="8811">MMGSKWICLSFTISVPCGLQPAALSQDKAAVAVHYLGSFRLTSTNQLTTFTSHYRIKNKSPTNLAQVSMRAPSAAVVPPWE</sequence>
<evidence type="ECO:0000313" key="2">
    <source>
        <dbReference type="EMBL" id="JAP81337.1"/>
    </source>
</evidence>
<accession>A0A131YQW9</accession>
<reference evidence="2" key="1">
    <citation type="journal article" date="2016" name="Ticks Tick Borne Dis.">
        <title>De novo assembly and annotation of the salivary gland transcriptome of Rhipicephalus appendiculatus male and female ticks during blood feeding.</title>
        <authorList>
            <person name="de Castro M.H."/>
            <person name="de Klerk D."/>
            <person name="Pienaar R."/>
            <person name="Latif A.A."/>
            <person name="Rees D.J."/>
            <person name="Mans B.J."/>
        </authorList>
    </citation>
    <scope>NUCLEOTIDE SEQUENCE</scope>
    <source>
        <tissue evidence="2">Salivary glands</tissue>
    </source>
</reference>
<feature type="chain" id="PRO_5007285717" description="Lipocalin" evidence="1">
    <location>
        <begin position="26"/>
        <end position="81"/>
    </location>
</feature>
<dbReference type="AlphaFoldDB" id="A0A131YQW9"/>
<feature type="signal peptide" evidence="1">
    <location>
        <begin position="1"/>
        <end position="25"/>
    </location>
</feature>
<dbReference type="EMBL" id="GEDV01007220">
    <property type="protein sequence ID" value="JAP81337.1"/>
    <property type="molecule type" value="Transcribed_RNA"/>
</dbReference>